<dbReference type="PROSITE" id="PS51257">
    <property type="entry name" value="PROKAR_LIPOPROTEIN"/>
    <property type="match status" value="1"/>
</dbReference>
<accession>A0A3S9MXI6</accession>
<dbReference type="AlphaFoldDB" id="A0A3S9MXI6"/>
<dbReference type="OrthoDB" id="9811471at2"/>
<protein>
    <submittedName>
        <fullName evidence="3">Amidase</fullName>
    </submittedName>
</protein>
<feature type="chain" id="PRO_5019462668" evidence="1">
    <location>
        <begin position="21"/>
        <end position="555"/>
    </location>
</feature>
<dbReference type="InterPro" id="IPR036928">
    <property type="entry name" value="AS_sf"/>
</dbReference>
<evidence type="ECO:0000256" key="1">
    <source>
        <dbReference type="SAM" id="SignalP"/>
    </source>
</evidence>
<name>A0A3S9MXI6_9FLAO</name>
<dbReference type="Proteomes" id="UP000279600">
    <property type="component" value="Chromosome"/>
</dbReference>
<sequence length="555" mass="61236">MRFLYLFLFVFIVACGPSQNATTQENNGEQEAKASQEPKELEEMDFKVLDSKYITRDDVFAVLKADVLRFRESSPSGNRKKDEMNEYVLEKTIPEIQSAIYENKFTYRDLALFYLDRIYRYDRNNELSLNSVISLNPKVLEQATAADKRMDQMKSYGESFNPYTITGMPILLKDNINTADMPTTAGAATLMENQTRDAQIVTNLKDAGAIILGKANLSEWAYFFCGDCPSGYSAVGGQTLSPYKRKFIDTGGSSSGSGVSVAANLAVAAVGSETSGSILSPSSQNSVVGFKPKVGTLSGDGIVPISSYLDTAGPMAKSVIDAAILMQALTGDTSNAFIDNTLLKKLDEASLKGRRFGIFPDFKSNPLYAKAIQDVKNLGGVIVELPAREVQLNNFLTVLNADMRQDLPAYFKESANKKYNGWDVGKVMMENRKDSINAMPYGQRLFQGIMDEKEMTDAEFLAVKNNITANAQNYFDSYINDYGLDGFLSINNYSAGIAAVGFYPALTVPMGYDLNGVPYGLTFITKDDLSRQLFVWAAAYENAYPKRKIPSNYTK</sequence>
<dbReference type="KEGG" id="noj:EJ995_06275"/>
<dbReference type="PANTHER" id="PTHR42678">
    <property type="entry name" value="AMIDASE"/>
    <property type="match status" value="1"/>
</dbReference>
<evidence type="ECO:0000313" key="4">
    <source>
        <dbReference type="Proteomes" id="UP000279600"/>
    </source>
</evidence>
<dbReference type="EMBL" id="CP034549">
    <property type="protein sequence ID" value="AZQ43852.1"/>
    <property type="molecule type" value="Genomic_DNA"/>
</dbReference>
<evidence type="ECO:0000313" key="3">
    <source>
        <dbReference type="EMBL" id="AZQ43852.1"/>
    </source>
</evidence>
<reference evidence="3 4" key="1">
    <citation type="submission" date="2018-12" db="EMBL/GenBank/DDBJ databases">
        <title>Complete genome of Nonlabens sp. MJ115.</title>
        <authorList>
            <person name="Choi H.S."/>
            <person name="Jung J."/>
        </authorList>
    </citation>
    <scope>NUCLEOTIDE SEQUENCE [LARGE SCALE GENOMIC DNA]</scope>
    <source>
        <strain evidence="3 4">MJ115</strain>
    </source>
</reference>
<keyword evidence="1" id="KW-0732">Signal</keyword>
<evidence type="ECO:0000259" key="2">
    <source>
        <dbReference type="Pfam" id="PF01425"/>
    </source>
</evidence>
<dbReference type="InterPro" id="IPR023631">
    <property type="entry name" value="Amidase_dom"/>
</dbReference>
<dbReference type="RefSeq" id="WP_126446705.1">
    <property type="nucleotide sequence ID" value="NZ_CP034549.1"/>
</dbReference>
<dbReference type="PANTHER" id="PTHR42678:SF34">
    <property type="entry name" value="OS04G0183300 PROTEIN"/>
    <property type="match status" value="1"/>
</dbReference>
<dbReference type="SUPFAM" id="SSF75304">
    <property type="entry name" value="Amidase signature (AS) enzymes"/>
    <property type="match status" value="1"/>
</dbReference>
<organism evidence="3 4">
    <name type="scientific">Nonlabens ponticola</name>
    <dbReference type="NCBI Taxonomy" id="2496866"/>
    <lineage>
        <taxon>Bacteria</taxon>
        <taxon>Pseudomonadati</taxon>
        <taxon>Bacteroidota</taxon>
        <taxon>Flavobacteriia</taxon>
        <taxon>Flavobacteriales</taxon>
        <taxon>Flavobacteriaceae</taxon>
        <taxon>Nonlabens</taxon>
    </lineage>
</organism>
<keyword evidence="4" id="KW-1185">Reference proteome</keyword>
<dbReference type="Gene3D" id="3.90.1300.10">
    <property type="entry name" value="Amidase signature (AS) domain"/>
    <property type="match status" value="1"/>
</dbReference>
<gene>
    <name evidence="3" type="ORF">EJ995_06275</name>
</gene>
<feature type="signal peptide" evidence="1">
    <location>
        <begin position="1"/>
        <end position="20"/>
    </location>
</feature>
<feature type="domain" description="Amidase" evidence="2">
    <location>
        <begin position="113"/>
        <end position="439"/>
    </location>
</feature>
<proteinExistence type="predicted"/>
<dbReference type="Pfam" id="PF01425">
    <property type="entry name" value="Amidase"/>
    <property type="match status" value="1"/>
</dbReference>